<dbReference type="Proteomes" id="UP000299102">
    <property type="component" value="Unassembled WGS sequence"/>
</dbReference>
<keyword evidence="2" id="KW-1185">Reference proteome</keyword>
<gene>
    <name evidence="1" type="ORF">EVAR_4139_1</name>
</gene>
<sequence>MLTSEASRVHVHVVQAFQGGNEFTSNQRTRYRRPCTLASRERQPESLAEGEVSHRRFWKSIGYLMECEWATGTLAHETKYKSESYYFKSV</sequence>
<evidence type="ECO:0000313" key="2">
    <source>
        <dbReference type="Proteomes" id="UP000299102"/>
    </source>
</evidence>
<reference evidence="1 2" key="1">
    <citation type="journal article" date="2019" name="Commun. Biol.">
        <title>The bagworm genome reveals a unique fibroin gene that provides high tensile strength.</title>
        <authorList>
            <person name="Kono N."/>
            <person name="Nakamura H."/>
            <person name="Ohtoshi R."/>
            <person name="Tomita M."/>
            <person name="Numata K."/>
            <person name="Arakawa K."/>
        </authorList>
    </citation>
    <scope>NUCLEOTIDE SEQUENCE [LARGE SCALE GENOMIC DNA]</scope>
</reference>
<dbReference type="AlphaFoldDB" id="A0A4C1TFW7"/>
<organism evidence="1 2">
    <name type="scientific">Eumeta variegata</name>
    <name type="common">Bagworm moth</name>
    <name type="synonym">Eumeta japonica</name>
    <dbReference type="NCBI Taxonomy" id="151549"/>
    <lineage>
        <taxon>Eukaryota</taxon>
        <taxon>Metazoa</taxon>
        <taxon>Ecdysozoa</taxon>
        <taxon>Arthropoda</taxon>
        <taxon>Hexapoda</taxon>
        <taxon>Insecta</taxon>
        <taxon>Pterygota</taxon>
        <taxon>Neoptera</taxon>
        <taxon>Endopterygota</taxon>
        <taxon>Lepidoptera</taxon>
        <taxon>Glossata</taxon>
        <taxon>Ditrysia</taxon>
        <taxon>Tineoidea</taxon>
        <taxon>Psychidae</taxon>
        <taxon>Oiketicinae</taxon>
        <taxon>Eumeta</taxon>
    </lineage>
</organism>
<dbReference type="EMBL" id="BGZK01000057">
    <property type="protein sequence ID" value="GBP13372.1"/>
    <property type="molecule type" value="Genomic_DNA"/>
</dbReference>
<comment type="caution">
    <text evidence="1">The sequence shown here is derived from an EMBL/GenBank/DDBJ whole genome shotgun (WGS) entry which is preliminary data.</text>
</comment>
<proteinExistence type="predicted"/>
<protein>
    <submittedName>
        <fullName evidence="1">Uncharacterized protein</fullName>
    </submittedName>
</protein>
<name>A0A4C1TFW7_EUMVA</name>
<evidence type="ECO:0000313" key="1">
    <source>
        <dbReference type="EMBL" id="GBP13372.1"/>
    </source>
</evidence>
<accession>A0A4C1TFW7</accession>